<dbReference type="STRING" id="51511.ENSCSAVP00000017251"/>
<dbReference type="Pfam" id="PF12895">
    <property type="entry name" value="ANAPC3"/>
    <property type="match status" value="1"/>
</dbReference>
<dbReference type="Pfam" id="PF00515">
    <property type="entry name" value="TPR_1"/>
    <property type="match status" value="1"/>
</dbReference>
<dbReference type="eggNOG" id="KOG1126">
    <property type="taxonomic scope" value="Eukaryota"/>
</dbReference>
<feature type="compositionally biased region" description="Low complexity" evidence="5">
    <location>
        <begin position="396"/>
        <end position="408"/>
    </location>
</feature>
<dbReference type="GO" id="GO:0031145">
    <property type="term" value="P:anaphase-promoting complex-dependent catabolic process"/>
    <property type="evidence" value="ECO:0007669"/>
    <property type="project" value="TreeGrafter"/>
</dbReference>
<dbReference type="FunCoup" id="H2ZI35">
    <property type="interactions" value="547"/>
</dbReference>
<feature type="region of interest" description="Disordered" evidence="5">
    <location>
        <begin position="366"/>
        <end position="486"/>
    </location>
</feature>
<feature type="repeat" description="TPR" evidence="4">
    <location>
        <begin position="773"/>
        <end position="806"/>
    </location>
</feature>
<reference evidence="6" key="3">
    <citation type="submission" date="2025-09" db="UniProtKB">
        <authorList>
            <consortium name="Ensembl"/>
        </authorList>
    </citation>
    <scope>IDENTIFICATION</scope>
</reference>
<dbReference type="AlphaFoldDB" id="H2ZI35"/>
<sequence>MTVLQDPIKNAIWHCLNHYAYKDAMFLAERLYSEVATDEAMFLLATSYYRYGKPKVAQRLLEKHGVRQPECKLLYAKACWDLEHYTQAENALTGGSIKFKSIMNIVSSVQAEFGDSSCFALSLLGCIYRHTEREEWAEYCFTTSLKLNPFLWSSFEQLCEAGNKPNVDELFPPVQSEFKSPYITSFNASLQQTPQIVQQRRKKGNTVKILAPSQVGSNTDRADSIPALSTTPIQMQAADQGHACQTSPSLEDSRSVERIASCKDGDETNSDFLRSTPSETKWDSSLDSYTGLTSRKKNTRTQQRIARSLMGGPAALSPLTPSFGVMPLVETPSPAWDRSVAMITPTDTTALPMDINPPVKKMITRQSRKNNELTNATGKLLFSSENSRRSQEVQGSTTEVPSSVTSSRRSTRNYPNSGSSVKENAKKSTRVKQAQPKDVLKRNTRLRHTKPLTSDGTVRDLSEEINKVDSSSENPKPTTNPTSMSHVLSAQKSAIDGLMSLLRDMGKALVALCHYDCRRAISCIESLPANQRATCWSLSLLSKAYFEMTEYKKAARTFSELRSQFPHQVSGLALYSTTLWHLQDNIALSTLAHDVRDLDPFSPETWCCIGNCFSLRRDNENAIKFFARAVQLAPRYAYAHTLLGHEYAYSDDNERAMASYRRAIHCDRRHYNAWYGIGSIYYKQENFSLAEIHFKKALSINQRSSVLLCHLGIVQHAQKRSSIALETLANALSLEPRNPLCKFHRAMILFATEQHQDALKELLELKQIVPKESLIYFLIGKVYKVLGENHLAMMNFSWALDLDPKGINNHIKEAIDKQQSVDDCFDSSHLGNGRNTDESSSTVDIMNSIIDEVESTEQEMTADSDESL</sequence>
<name>H2ZI35_CIOSA</name>
<dbReference type="SUPFAM" id="SSF48452">
    <property type="entry name" value="TPR-like"/>
    <property type="match status" value="2"/>
</dbReference>
<feature type="compositionally biased region" description="Polar residues" evidence="5">
    <location>
        <begin position="468"/>
        <end position="486"/>
    </location>
</feature>
<dbReference type="GO" id="GO:0016567">
    <property type="term" value="P:protein ubiquitination"/>
    <property type="evidence" value="ECO:0007669"/>
    <property type="project" value="TreeGrafter"/>
</dbReference>
<dbReference type="InterPro" id="IPR019734">
    <property type="entry name" value="TPR_rpt"/>
</dbReference>
<dbReference type="GeneTree" id="ENSGT00950000182950"/>
<feature type="repeat" description="TPR" evidence="4">
    <location>
        <begin position="637"/>
        <end position="670"/>
    </location>
</feature>
<evidence type="ECO:0000313" key="7">
    <source>
        <dbReference type="Proteomes" id="UP000007875"/>
    </source>
</evidence>
<keyword evidence="1 4" id="KW-0802">TPR repeat</keyword>
<dbReference type="SMART" id="SM00028">
    <property type="entry name" value="TPR"/>
    <property type="match status" value="8"/>
</dbReference>
<dbReference type="GO" id="GO:0007091">
    <property type="term" value="P:metaphase/anaphase transition of mitotic cell cycle"/>
    <property type="evidence" value="ECO:0007669"/>
    <property type="project" value="TreeGrafter"/>
</dbReference>
<dbReference type="Proteomes" id="UP000007875">
    <property type="component" value="Unassembled WGS sequence"/>
</dbReference>
<feature type="repeat" description="TPR" evidence="4">
    <location>
        <begin position="603"/>
        <end position="636"/>
    </location>
</feature>
<accession>H2ZI35</accession>
<dbReference type="Gene3D" id="1.25.40.10">
    <property type="entry name" value="Tetratricopeptide repeat domain"/>
    <property type="match status" value="4"/>
</dbReference>
<feature type="repeat" description="TPR" evidence="4">
    <location>
        <begin position="671"/>
        <end position="704"/>
    </location>
</feature>
<dbReference type="InParanoid" id="H2ZI35"/>
<dbReference type="PANTHER" id="PTHR12558">
    <property type="entry name" value="CELL DIVISION CYCLE 16,23,27"/>
    <property type="match status" value="1"/>
</dbReference>
<reference evidence="6" key="2">
    <citation type="submission" date="2025-08" db="UniProtKB">
        <authorList>
            <consortium name="Ensembl"/>
        </authorList>
    </citation>
    <scope>IDENTIFICATION</scope>
</reference>
<evidence type="ECO:0000256" key="1">
    <source>
        <dbReference type="ARBA" id="ARBA00022803"/>
    </source>
</evidence>
<dbReference type="GO" id="GO:0005737">
    <property type="term" value="C:cytoplasm"/>
    <property type="evidence" value="ECO:0007669"/>
    <property type="project" value="TreeGrafter"/>
</dbReference>
<evidence type="ECO:0000256" key="4">
    <source>
        <dbReference type="PROSITE-ProRule" id="PRU00339"/>
    </source>
</evidence>
<protein>
    <recommendedName>
        <fullName evidence="3">Cell division cycle protein 27 homolog</fullName>
    </recommendedName>
</protein>
<dbReference type="InterPro" id="IPR011990">
    <property type="entry name" value="TPR-like_helical_dom_sf"/>
</dbReference>
<evidence type="ECO:0000256" key="3">
    <source>
        <dbReference type="ARBA" id="ARBA00039307"/>
    </source>
</evidence>
<reference evidence="7" key="1">
    <citation type="submission" date="2003-08" db="EMBL/GenBank/DDBJ databases">
        <authorList>
            <person name="Birren B."/>
            <person name="Nusbaum C."/>
            <person name="Abebe A."/>
            <person name="Abouelleil A."/>
            <person name="Adekoya E."/>
            <person name="Ait-zahra M."/>
            <person name="Allen N."/>
            <person name="Allen T."/>
            <person name="An P."/>
            <person name="Anderson M."/>
            <person name="Anderson S."/>
            <person name="Arachchi H."/>
            <person name="Armbruster J."/>
            <person name="Bachantsang P."/>
            <person name="Baldwin J."/>
            <person name="Barry A."/>
            <person name="Bayul T."/>
            <person name="Blitshsteyn B."/>
            <person name="Bloom T."/>
            <person name="Blye J."/>
            <person name="Boguslavskiy L."/>
            <person name="Borowsky M."/>
            <person name="Boukhgalter B."/>
            <person name="Brunache A."/>
            <person name="Butler J."/>
            <person name="Calixte N."/>
            <person name="Calvo S."/>
            <person name="Camarata J."/>
            <person name="Campo K."/>
            <person name="Chang J."/>
            <person name="Cheshatsang Y."/>
            <person name="Citroen M."/>
            <person name="Collymore A."/>
            <person name="Considine T."/>
            <person name="Cook A."/>
            <person name="Cooke P."/>
            <person name="Corum B."/>
            <person name="Cuomo C."/>
            <person name="David R."/>
            <person name="Dawoe T."/>
            <person name="Degray S."/>
            <person name="Dodge S."/>
            <person name="Dooley K."/>
            <person name="Dorje P."/>
            <person name="Dorjee K."/>
            <person name="Dorris L."/>
            <person name="Duffey N."/>
            <person name="Dupes A."/>
            <person name="Elkins T."/>
            <person name="Engels R."/>
            <person name="Erickson J."/>
            <person name="Farina A."/>
            <person name="Faro S."/>
            <person name="Ferreira P."/>
            <person name="Fischer H."/>
            <person name="Fitzgerald M."/>
            <person name="Foley K."/>
            <person name="Gage D."/>
            <person name="Galagan J."/>
            <person name="Gearin G."/>
            <person name="Gnerre S."/>
            <person name="Gnirke A."/>
            <person name="Goyette A."/>
            <person name="Graham J."/>
            <person name="Grandbois E."/>
            <person name="Gyaltsen K."/>
            <person name="Hafez N."/>
            <person name="Hagopian D."/>
            <person name="Hagos B."/>
            <person name="Hall J."/>
            <person name="Hatcher B."/>
            <person name="Heller A."/>
            <person name="Higgins H."/>
            <person name="Honan T."/>
            <person name="Horn A."/>
            <person name="Houde N."/>
            <person name="Hughes L."/>
            <person name="Hulme W."/>
            <person name="Husby E."/>
            <person name="Iliev I."/>
            <person name="Jaffe D."/>
            <person name="Jones C."/>
            <person name="Kamal M."/>
            <person name="Kamat A."/>
            <person name="Kamvysselis M."/>
            <person name="Karlsson E."/>
            <person name="Kells C."/>
            <person name="Kieu A."/>
            <person name="Kisner P."/>
            <person name="Kodira C."/>
            <person name="Kulbokas E."/>
            <person name="Labutti K."/>
            <person name="Lama D."/>
            <person name="Landers T."/>
            <person name="Leger J."/>
            <person name="Levine S."/>
            <person name="Lewis D."/>
            <person name="Lewis T."/>
            <person name="Lindblad-toh K."/>
            <person name="Liu X."/>
            <person name="Lokyitsang T."/>
            <person name="Lokyitsang Y."/>
            <person name="Lucien O."/>
            <person name="Lui A."/>
            <person name="Ma L.J."/>
            <person name="Mabbitt R."/>
            <person name="Macdonald J."/>
            <person name="Maclean C."/>
            <person name="Major J."/>
            <person name="Manning J."/>
            <person name="Marabella R."/>
            <person name="Maru K."/>
            <person name="Matthews C."/>
            <person name="Mauceli E."/>
            <person name="Mccarthy M."/>
            <person name="Mcdonough S."/>
            <person name="Mcghee T."/>
            <person name="Meldrim J."/>
            <person name="Meneus L."/>
            <person name="Mesirov J."/>
            <person name="Mihalev A."/>
            <person name="Mihova T."/>
            <person name="Mikkelsen T."/>
            <person name="Mlenga V."/>
            <person name="Moru K."/>
            <person name="Mozes J."/>
            <person name="Mulrain L."/>
            <person name="Munson G."/>
            <person name="Naylor J."/>
            <person name="Newes C."/>
            <person name="Nguyen C."/>
            <person name="Nguyen N."/>
            <person name="Nguyen T."/>
            <person name="Nicol R."/>
            <person name="Nielsen C."/>
            <person name="Nizzari M."/>
            <person name="Norbu C."/>
            <person name="Norbu N."/>
            <person name="O'donnell P."/>
            <person name="Okoawo O."/>
            <person name="O'leary S."/>
            <person name="Omotosho B."/>
            <person name="O'neill K."/>
            <person name="Osman S."/>
            <person name="Parker S."/>
            <person name="Perrin D."/>
            <person name="Phunkhang P."/>
            <person name="Piqani B."/>
            <person name="Purcell S."/>
            <person name="Rachupka T."/>
            <person name="Ramasamy U."/>
            <person name="Rameau R."/>
            <person name="Ray V."/>
            <person name="Raymond C."/>
            <person name="Retta R."/>
            <person name="Richardson S."/>
            <person name="Rise C."/>
            <person name="Rodriguez J."/>
            <person name="Rogers J."/>
            <person name="Rogov P."/>
            <person name="Rutman M."/>
            <person name="Schupbach R."/>
            <person name="Seaman C."/>
            <person name="Settipalli S."/>
            <person name="Sharpe T."/>
            <person name="Sheridan J."/>
            <person name="Sherpa N."/>
            <person name="Shi J."/>
            <person name="Smirnov S."/>
            <person name="Smith C."/>
            <person name="Sougnez C."/>
            <person name="Spencer B."/>
            <person name="Stalker J."/>
            <person name="Stange-thomann N."/>
            <person name="Stavropoulos S."/>
            <person name="Stetson K."/>
            <person name="Stone C."/>
            <person name="Stone S."/>
            <person name="Stubbs M."/>
            <person name="Talamas J."/>
            <person name="Tchuinga P."/>
            <person name="Tenzing P."/>
            <person name="Tesfaye S."/>
            <person name="Theodore J."/>
            <person name="Thoulutsang Y."/>
            <person name="Topham K."/>
            <person name="Towey S."/>
            <person name="Tsamla T."/>
            <person name="Tsomo N."/>
            <person name="Vallee D."/>
            <person name="Vassiliev H."/>
            <person name="Venkataraman V."/>
            <person name="Vinson J."/>
            <person name="Vo A."/>
            <person name="Wade C."/>
            <person name="Wang S."/>
            <person name="Wangchuk T."/>
            <person name="Wangdi T."/>
            <person name="Whittaker C."/>
            <person name="Wilkinson J."/>
            <person name="Wu Y."/>
            <person name="Wyman D."/>
            <person name="Yadav S."/>
            <person name="Yang S."/>
            <person name="Yang X."/>
            <person name="Yeager S."/>
            <person name="Yee E."/>
            <person name="Young G."/>
            <person name="Zainoun J."/>
            <person name="Zembeck L."/>
            <person name="Zimmer A."/>
            <person name="Zody M."/>
            <person name="Lander E."/>
        </authorList>
    </citation>
    <scope>NUCLEOTIDE SEQUENCE [LARGE SCALE GENOMIC DNA]</scope>
</reference>
<organism evidence="6 7">
    <name type="scientific">Ciona savignyi</name>
    <name type="common">Pacific transparent sea squirt</name>
    <dbReference type="NCBI Taxonomy" id="51511"/>
    <lineage>
        <taxon>Eukaryota</taxon>
        <taxon>Metazoa</taxon>
        <taxon>Chordata</taxon>
        <taxon>Tunicata</taxon>
        <taxon>Ascidiacea</taxon>
        <taxon>Phlebobranchia</taxon>
        <taxon>Cionidae</taxon>
        <taxon>Ciona</taxon>
    </lineage>
</organism>
<comment type="similarity">
    <text evidence="2">Belongs to the APC3/CDC27 family.</text>
</comment>
<dbReference type="GO" id="GO:0005680">
    <property type="term" value="C:anaphase-promoting complex"/>
    <property type="evidence" value="ECO:0007669"/>
    <property type="project" value="TreeGrafter"/>
</dbReference>
<dbReference type="Pfam" id="PF13174">
    <property type="entry name" value="TPR_6"/>
    <property type="match status" value="1"/>
</dbReference>
<proteinExistence type="inferred from homology"/>
<dbReference type="OMA" id="WHSPQAW"/>
<dbReference type="PROSITE" id="PS50005">
    <property type="entry name" value="TPR"/>
    <property type="match status" value="4"/>
</dbReference>
<keyword evidence="7" id="KW-1185">Reference proteome</keyword>
<feature type="compositionally biased region" description="Polar residues" evidence="5">
    <location>
        <begin position="413"/>
        <end position="422"/>
    </location>
</feature>
<dbReference type="GO" id="GO:0051301">
    <property type="term" value="P:cell division"/>
    <property type="evidence" value="ECO:0007669"/>
    <property type="project" value="TreeGrafter"/>
</dbReference>
<evidence type="ECO:0000256" key="5">
    <source>
        <dbReference type="SAM" id="MobiDB-lite"/>
    </source>
</evidence>
<dbReference type="Pfam" id="PF13181">
    <property type="entry name" value="TPR_8"/>
    <property type="match status" value="1"/>
</dbReference>
<dbReference type="HOGENOM" id="CLU_008850_1_0_1"/>
<dbReference type="Ensembl" id="ENSCSAVT00000017439.1">
    <property type="protein sequence ID" value="ENSCSAVP00000017251.1"/>
    <property type="gene ID" value="ENSCSAVG00000010150.1"/>
</dbReference>
<feature type="compositionally biased region" description="Basic and acidic residues" evidence="5">
    <location>
        <begin position="457"/>
        <end position="467"/>
    </location>
</feature>
<evidence type="ECO:0000313" key="6">
    <source>
        <dbReference type="Ensembl" id="ENSCSAVP00000017251.1"/>
    </source>
</evidence>
<dbReference type="PANTHER" id="PTHR12558:SF13">
    <property type="entry name" value="CELL DIVISION CYCLE PROTEIN 27 HOMOLOG"/>
    <property type="match status" value="1"/>
</dbReference>
<evidence type="ECO:0000256" key="2">
    <source>
        <dbReference type="ARBA" id="ARBA00038210"/>
    </source>
</evidence>